<dbReference type="Gene3D" id="3.90.1150.10">
    <property type="entry name" value="Aspartate Aminotransferase, domain 1"/>
    <property type="match status" value="1"/>
</dbReference>
<keyword evidence="8 11" id="KW-0663">Pyridoxal phosphate</keyword>
<dbReference type="RefSeq" id="WP_115302991.1">
    <property type="nucleotide sequence ID" value="NZ_CAAAHO010000007.1"/>
</dbReference>
<dbReference type="EC" id="2.6.1.9" evidence="11"/>
<dbReference type="EMBL" id="UGNV01000001">
    <property type="protein sequence ID" value="STX29311.1"/>
    <property type="molecule type" value="Genomic_DNA"/>
</dbReference>
<feature type="domain" description="Aminotransferase class I/classII large" evidence="12">
    <location>
        <begin position="43"/>
        <end position="339"/>
    </location>
</feature>
<dbReference type="GO" id="GO:0004400">
    <property type="term" value="F:histidinol-phosphate transaminase activity"/>
    <property type="evidence" value="ECO:0007669"/>
    <property type="project" value="UniProtKB-UniRule"/>
</dbReference>
<dbReference type="UniPathway" id="UPA00031">
    <property type="reaction ID" value="UER00012"/>
</dbReference>
<dbReference type="Proteomes" id="UP000254968">
    <property type="component" value="Unassembled WGS sequence"/>
</dbReference>
<evidence type="ECO:0000256" key="7">
    <source>
        <dbReference type="ARBA" id="ARBA00022679"/>
    </source>
</evidence>
<evidence type="ECO:0000256" key="6">
    <source>
        <dbReference type="ARBA" id="ARBA00022605"/>
    </source>
</evidence>
<keyword evidence="5 11" id="KW-0032">Aminotransferase</keyword>
<gene>
    <name evidence="11 13" type="primary">hisC</name>
    <name evidence="13" type="ORF">NCTC13315_01850</name>
</gene>
<evidence type="ECO:0000256" key="2">
    <source>
        <dbReference type="ARBA" id="ARBA00005011"/>
    </source>
</evidence>
<dbReference type="Pfam" id="PF00155">
    <property type="entry name" value="Aminotran_1_2"/>
    <property type="match status" value="1"/>
</dbReference>
<feature type="modified residue" description="N6-(pyridoxal phosphate)lysine" evidence="11">
    <location>
        <position position="211"/>
    </location>
</feature>
<dbReference type="PROSITE" id="PS00599">
    <property type="entry name" value="AA_TRANSFER_CLASS_2"/>
    <property type="match status" value="1"/>
</dbReference>
<keyword evidence="9 11" id="KW-0368">Histidine biosynthesis</keyword>
<evidence type="ECO:0000256" key="3">
    <source>
        <dbReference type="ARBA" id="ARBA00007970"/>
    </source>
</evidence>
<dbReference type="PANTHER" id="PTHR42885:SF2">
    <property type="entry name" value="HISTIDINOL-PHOSPHATE AMINOTRANSFERASE"/>
    <property type="match status" value="1"/>
</dbReference>
<dbReference type="OrthoDB" id="9813612at2"/>
<organism evidence="13 14">
    <name type="scientific">Legionella beliardensis</name>
    <dbReference type="NCBI Taxonomy" id="91822"/>
    <lineage>
        <taxon>Bacteria</taxon>
        <taxon>Pseudomonadati</taxon>
        <taxon>Pseudomonadota</taxon>
        <taxon>Gammaproteobacteria</taxon>
        <taxon>Legionellales</taxon>
        <taxon>Legionellaceae</taxon>
        <taxon>Legionella</taxon>
    </lineage>
</organism>
<evidence type="ECO:0000256" key="8">
    <source>
        <dbReference type="ARBA" id="ARBA00022898"/>
    </source>
</evidence>
<dbReference type="PANTHER" id="PTHR42885">
    <property type="entry name" value="HISTIDINOL-PHOSPHATE AMINOTRANSFERASE-RELATED"/>
    <property type="match status" value="1"/>
</dbReference>
<dbReference type="AlphaFoldDB" id="A0A378I3N2"/>
<dbReference type="InterPro" id="IPR004839">
    <property type="entry name" value="Aminotransferase_I/II_large"/>
</dbReference>
<evidence type="ECO:0000313" key="14">
    <source>
        <dbReference type="Proteomes" id="UP000254968"/>
    </source>
</evidence>
<evidence type="ECO:0000256" key="5">
    <source>
        <dbReference type="ARBA" id="ARBA00022576"/>
    </source>
</evidence>
<name>A0A378I3N2_9GAMM</name>
<dbReference type="InterPro" id="IPR005861">
    <property type="entry name" value="HisP_aminotrans"/>
</dbReference>
<accession>A0A378I3N2</accession>
<dbReference type="SUPFAM" id="SSF53383">
    <property type="entry name" value="PLP-dependent transferases"/>
    <property type="match status" value="1"/>
</dbReference>
<evidence type="ECO:0000256" key="1">
    <source>
        <dbReference type="ARBA" id="ARBA00001933"/>
    </source>
</evidence>
<evidence type="ECO:0000259" key="12">
    <source>
        <dbReference type="Pfam" id="PF00155"/>
    </source>
</evidence>
<dbReference type="Gene3D" id="3.40.640.10">
    <property type="entry name" value="Type I PLP-dependent aspartate aminotransferase-like (Major domain)"/>
    <property type="match status" value="1"/>
</dbReference>
<sequence length="356" mass="40524">MSIMDLIRPELKKINHYKPSADNPSYRLHANESPWSPVSLEPVALNHYPDINEQINLQKQLARHYQINDNQLVLTRGSDDGIDFLMRLFLSPGKDSILQCPPTFPMYEFYAQLQHAKVLNCPLELEKEFTLALDKLFAIWEPNCKLIMLCRPNNPTGNLITLENIAVICEQFRDKAMVVVDEAYIEFATSKSATTLLAHYENLIILRTLSKAFGLAGLRLGCVIANHLVIQALEKIMAPYLLPSPVIALAQQALKQPDWLAESVQQIITERDRVGAFLQQLPWIEAIYPSDANFIFIKSKQVEPLITWLSKHNLAIRHFLNTPLASFLRISIGDKAHNQLLMKLMQTFNQEALVTT</sequence>
<dbReference type="GO" id="GO:0000105">
    <property type="term" value="P:L-histidine biosynthetic process"/>
    <property type="evidence" value="ECO:0007669"/>
    <property type="project" value="UniProtKB-UniRule"/>
</dbReference>
<keyword evidence="14" id="KW-1185">Reference proteome</keyword>
<evidence type="ECO:0000256" key="11">
    <source>
        <dbReference type="HAMAP-Rule" id="MF_01023"/>
    </source>
</evidence>
<protein>
    <recommendedName>
        <fullName evidence="11">Histidinol-phosphate aminotransferase</fullName>
        <ecNumber evidence="11">2.6.1.9</ecNumber>
    </recommendedName>
    <alternativeName>
        <fullName evidence="11">Imidazole acetol-phosphate transaminase</fullName>
    </alternativeName>
</protein>
<evidence type="ECO:0000313" key="13">
    <source>
        <dbReference type="EMBL" id="STX29311.1"/>
    </source>
</evidence>
<comment type="similarity">
    <text evidence="3 11">Belongs to the class-II pyridoxal-phosphate-dependent aminotransferase family. Histidinol-phosphate aminotransferase subfamily.</text>
</comment>
<comment type="catalytic activity">
    <reaction evidence="10 11">
        <text>L-histidinol phosphate + 2-oxoglutarate = 3-(imidazol-4-yl)-2-oxopropyl phosphate + L-glutamate</text>
        <dbReference type="Rhea" id="RHEA:23744"/>
        <dbReference type="ChEBI" id="CHEBI:16810"/>
        <dbReference type="ChEBI" id="CHEBI:29985"/>
        <dbReference type="ChEBI" id="CHEBI:57766"/>
        <dbReference type="ChEBI" id="CHEBI:57980"/>
        <dbReference type="EC" id="2.6.1.9"/>
    </reaction>
</comment>
<proteinExistence type="inferred from homology"/>
<dbReference type="NCBIfam" id="TIGR01141">
    <property type="entry name" value="hisC"/>
    <property type="match status" value="1"/>
</dbReference>
<evidence type="ECO:0000256" key="10">
    <source>
        <dbReference type="ARBA" id="ARBA00047481"/>
    </source>
</evidence>
<dbReference type="CDD" id="cd00609">
    <property type="entry name" value="AAT_like"/>
    <property type="match status" value="1"/>
</dbReference>
<evidence type="ECO:0000256" key="9">
    <source>
        <dbReference type="ARBA" id="ARBA00023102"/>
    </source>
</evidence>
<comment type="pathway">
    <text evidence="2 11">Amino-acid biosynthesis; L-histidine biosynthesis; L-histidine from 5-phospho-alpha-D-ribose 1-diphosphate: step 7/9.</text>
</comment>
<dbReference type="HAMAP" id="MF_01023">
    <property type="entry name" value="HisC_aminotrans_2"/>
    <property type="match status" value="1"/>
</dbReference>
<comment type="subunit">
    <text evidence="4 11">Homodimer.</text>
</comment>
<dbReference type="InterPro" id="IPR015422">
    <property type="entry name" value="PyrdxlP-dep_Trfase_small"/>
</dbReference>
<comment type="cofactor">
    <cofactor evidence="1 11">
        <name>pyridoxal 5'-phosphate</name>
        <dbReference type="ChEBI" id="CHEBI:597326"/>
    </cofactor>
</comment>
<evidence type="ECO:0000256" key="4">
    <source>
        <dbReference type="ARBA" id="ARBA00011738"/>
    </source>
</evidence>
<dbReference type="InterPro" id="IPR015424">
    <property type="entry name" value="PyrdxlP-dep_Trfase"/>
</dbReference>
<dbReference type="InterPro" id="IPR015421">
    <property type="entry name" value="PyrdxlP-dep_Trfase_major"/>
</dbReference>
<dbReference type="InterPro" id="IPR001917">
    <property type="entry name" value="Aminotrans_II_pyridoxalP_BS"/>
</dbReference>
<reference evidence="13 14" key="1">
    <citation type="submission" date="2018-06" db="EMBL/GenBank/DDBJ databases">
        <authorList>
            <consortium name="Pathogen Informatics"/>
            <person name="Doyle S."/>
        </authorList>
    </citation>
    <scope>NUCLEOTIDE SEQUENCE [LARGE SCALE GENOMIC DNA]</scope>
    <source>
        <strain evidence="13 14">NCTC13315</strain>
    </source>
</reference>
<dbReference type="GO" id="GO:0030170">
    <property type="term" value="F:pyridoxal phosphate binding"/>
    <property type="evidence" value="ECO:0007669"/>
    <property type="project" value="InterPro"/>
</dbReference>
<keyword evidence="7 11" id="KW-0808">Transferase</keyword>
<keyword evidence="6 11" id="KW-0028">Amino-acid biosynthesis</keyword>